<comment type="similarity">
    <text evidence="8 10">Belongs to the E3 ubiquitin-protein ligase UBR1-like family.</text>
</comment>
<evidence type="ECO:0000256" key="11">
    <source>
        <dbReference type="SAM" id="Coils"/>
    </source>
</evidence>
<feature type="coiled-coil region" evidence="11">
    <location>
        <begin position="1226"/>
        <end position="1288"/>
    </location>
</feature>
<comment type="catalytic activity">
    <reaction evidence="1 10">
        <text>S-ubiquitinyl-[E2 ubiquitin-conjugating enzyme]-L-cysteine + [acceptor protein]-L-lysine = [E2 ubiquitin-conjugating enzyme]-L-cysteine + N(6)-ubiquitinyl-[acceptor protein]-L-lysine.</text>
        <dbReference type="EC" id="2.3.2.27"/>
    </reaction>
</comment>
<dbReference type="Proteomes" id="UP001152747">
    <property type="component" value="Unassembled WGS sequence"/>
</dbReference>
<dbReference type="Pfam" id="PF22960">
    <property type="entry name" value="WHD_UBR1"/>
    <property type="match status" value="1"/>
</dbReference>
<dbReference type="GO" id="GO:0008270">
    <property type="term" value="F:zinc ion binding"/>
    <property type="evidence" value="ECO:0007669"/>
    <property type="project" value="UniProtKB-UniRule"/>
</dbReference>
<evidence type="ECO:0000256" key="2">
    <source>
        <dbReference type="ARBA" id="ARBA00004906"/>
    </source>
</evidence>
<evidence type="ECO:0000259" key="13">
    <source>
        <dbReference type="PROSITE" id="PS51157"/>
    </source>
</evidence>
<feature type="zinc finger region" description="UBR-type" evidence="9">
    <location>
        <begin position="141"/>
        <end position="212"/>
    </location>
</feature>
<dbReference type="Gene3D" id="2.10.110.30">
    <property type="match status" value="1"/>
</dbReference>
<evidence type="ECO:0000256" key="8">
    <source>
        <dbReference type="ARBA" id="ARBA00046341"/>
    </source>
</evidence>
<feature type="region of interest" description="Disordered" evidence="12">
    <location>
        <begin position="1"/>
        <end position="23"/>
    </location>
</feature>
<gene>
    <name evidence="14" type="ORF">CAMP_LOCUS3405</name>
</gene>
<evidence type="ECO:0000256" key="6">
    <source>
        <dbReference type="ARBA" id="ARBA00022786"/>
    </source>
</evidence>
<dbReference type="GO" id="GO:0061630">
    <property type="term" value="F:ubiquitin protein ligase activity"/>
    <property type="evidence" value="ECO:0007669"/>
    <property type="project" value="UniProtKB-UniRule"/>
</dbReference>
<dbReference type="CDD" id="cd19673">
    <property type="entry name" value="UBR-box_UBR3"/>
    <property type="match status" value="1"/>
</dbReference>
<feature type="compositionally biased region" description="Polar residues" evidence="12">
    <location>
        <begin position="1"/>
        <end position="12"/>
    </location>
</feature>
<dbReference type="GO" id="GO:0005737">
    <property type="term" value="C:cytoplasm"/>
    <property type="evidence" value="ECO:0007669"/>
    <property type="project" value="TreeGrafter"/>
</dbReference>
<reference evidence="14" key="1">
    <citation type="submission" date="2022-11" db="EMBL/GenBank/DDBJ databases">
        <authorList>
            <person name="Kikuchi T."/>
        </authorList>
    </citation>
    <scope>NUCLEOTIDE SEQUENCE</scope>
    <source>
        <strain evidence="14">PS1010</strain>
    </source>
</reference>
<dbReference type="GO" id="GO:0016567">
    <property type="term" value="P:protein ubiquitination"/>
    <property type="evidence" value="ECO:0007669"/>
    <property type="project" value="UniProtKB-UniRule"/>
</dbReference>
<dbReference type="InterPro" id="IPR055194">
    <property type="entry name" value="UBR1-like_WH"/>
</dbReference>
<dbReference type="Pfam" id="PF02207">
    <property type="entry name" value="zf-UBR"/>
    <property type="match status" value="1"/>
</dbReference>
<keyword evidence="11" id="KW-0175">Coiled coil</keyword>
<evidence type="ECO:0000256" key="5">
    <source>
        <dbReference type="ARBA" id="ARBA00022771"/>
    </source>
</evidence>
<name>A0A9P1MVX2_9PELO</name>
<dbReference type="SMART" id="SM00396">
    <property type="entry name" value="ZnF_UBR1"/>
    <property type="match status" value="1"/>
</dbReference>
<feature type="domain" description="UBR-type" evidence="13">
    <location>
        <begin position="141"/>
        <end position="212"/>
    </location>
</feature>
<comment type="pathway">
    <text evidence="2 10">Protein modification; protein ubiquitination.</text>
</comment>
<sequence>MPPGDSSNLQNMETEERREEDEEIGYKSQISIDDWFVDEIMNFNEVLSDTEKVYAAVKVWKDIADNLRRNNYPLCEGIANTSNFDESLKRDARKLEDFLDWMITSHNIKDETFYQKIRILLAQGDNYNSFKEKMNKLDISTKCNKIWENDAVAYRCNTCALTPCMSLCESCFEQNGHAGHDFTRFLSREGGACDCGNEDVIKPEGFCDRHGDMINKPPTNFIDVSLPEYIMVKLLVRLFLEWRGWWSRMSSHKRRHDENYPQPDGASTFNLGLHCEEEAKNILKLIEFLQECVNYGGPMREAMTRILLDKEIYKSLTEKRGEHVGETDRIEVNLDWRTRHLFDDDRISLMLPEDIAKIFPLINSFDKLTCETLLDELIFWIIRQNFPHSLINFSLSMLSEISYRDTFATRFFTWYPLIGKVFQELCLFQAENGRHGNIDRVQLTGSRVIHVSVQMLSSGVLCKKLNDECDLVNTVCNVTKFLLCERMIPTDFTFDPTLRYLMHVDVLRDYWKSKWNVLQIDTNASIDQHGYWFVMGDMQNLLSHSEVVISAILNPITFRQTYIGMLAKMQGMNQIWRIVLGVHQEMDTTDVVQRSYSLEYETLAVTLFNMISSIQQQNHSQAAVVFFDAVYDELKEWFSDLGIDENDETLRCQPYTVSFHIPLHRLLSTALTHLHNIPGFRDHLSTKFLNDEKILKYLIFHPLRIQVARAEIHCGMWARNGGDARMLSLIYSQNNVNNAFQTPDIDLIRYCTSKCDIEWLIRIFCEAFYLDEKIIFEKSQERRDVSSSKLIEYVIDYQNCELPIEATITEQQKIEILKELSTDIPNITLARRQAVRDNNLWTDEEEQRRMQQAIRERIVNNLQRFEEIRQEPIEMVPILDRPGFTAEAMEKLGATQNGPRLPVILRPEWLDPMIQGMLKMIAELLVVRVNCGATPEEHYKSELIYSLCSYRMTHSKLRGSLCEKGSRSTEAIDRVFDGILREIANFIEPDANLAHGSMQQGVYELKDSTWDNDVCPVFCLMRSNGQRHISDIFEVIAEKDRQFIKNHDIYSDIVTDQSLWIPFRLIDFSKNRRHEGISKIFSILHTEQLLYTCCLTLFMHFENVISLHYNTIQLALYILTLAVKYSQFKFDSEQNSDEREHLKNVYHTPFKMNVRSNESYTCTIFSIILNIFEKECRKLGCFERILRKVLDSEFDVEKVYGGAAIYFARFMSIFVRISSTARDILKAKLEDEIKENEKLKDFKDESEKQKSAKKSAKELAKQRMARIMEQAKKKNQETMKKMMEKEGMSKEQVDEMNTKQSTKLYDCPICGDVQIPNTFHAPLGMLVKVSSNFIAEERVAENLPPTLSICETDQNFESEHVEAQFKTKKMYTFARKGLGNVVPEEIDMLNPSTGVDLKTCGHTAHTTCFKTYRQSVYDSSHGRVFTETSEVGCPLCRFTVNAIVPLNVEYGFEIENRTPFLKEEQVIKSVIESFKASKITEDSNLNGLLMDVVKCRKRTSDSSEKKMYYESETPSTSMVAMAVANVERSCILREMKYEERRKNTSTLITEHLLSASVFLSETRDSDTVLGVLYNLLGQNYEKYQIVKEVVPEQLNVEGLDLDDIAVLTKRQRKSPESELSAEKSIHNPVPLLMYDPNPMFARCIAILFESKIYSESDKKWISRALFSSFIDWVTVRGLVRLILRLSNENLVEIREKTRKISGLSEELQEICQTILETLNSNEAYFEHLLKLKLSEDGEEKTINDLEFVENISKFVDGFKAFGEELLNHIGWKQNDEDYTFDKNPTKIVKWIKDYQNAIFWSFKMPQQVS</sequence>
<proteinExistence type="inferred from homology"/>
<keyword evidence="6 10" id="KW-0833">Ubl conjugation pathway</keyword>
<keyword evidence="4 10" id="KW-0479">Metal-binding</keyword>
<evidence type="ECO:0000256" key="10">
    <source>
        <dbReference type="RuleBase" id="RU366018"/>
    </source>
</evidence>
<keyword evidence="3 10" id="KW-0808">Transferase</keyword>
<evidence type="ECO:0000313" key="15">
    <source>
        <dbReference type="Proteomes" id="UP001152747"/>
    </source>
</evidence>
<dbReference type="PANTHER" id="PTHR21497:SF39">
    <property type="entry name" value="E3 UBIQUITIN-PROTEIN LIGASE UBR3"/>
    <property type="match status" value="1"/>
</dbReference>
<evidence type="ECO:0000256" key="4">
    <source>
        <dbReference type="ARBA" id="ARBA00022723"/>
    </source>
</evidence>
<keyword evidence="5 10" id="KW-0863">Zinc-finger</keyword>
<comment type="caution">
    <text evidence="14">The sequence shown here is derived from an EMBL/GenBank/DDBJ whole genome shotgun (WGS) entry which is preliminary data.</text>
</comment>
<protein>
    <recommendedName>
        <fullName evidence="10">E3 ubiquitin-protein ligase</fullName>
        <ecNumber evidence="10">2.3.2.27</ecNumber>
    </recommendedName>
</protein>
<dbReference type="FunFam" id="2.10.110.30:FF:000002">
    <property type="entry name" value="Putative e3 ubiquitin-protein ligase ubr3"/>
    <property type="match status" value="1"/>
</dbReference>
<dbReference type="InterPro" id="IPR003126">
    <property type="entry name" value="Znf_UBR"/>
</dbReference>
<evidence type="ECO:0000256" key="9">
    <source>
        <dbReference type="PROSITE-ProRule" id="PRU00508"/>
    </source>
</evidence>
<dbReference type="GO" id="GO:0071596">
    <property type="term" value="P:ubiquitin-dependent protein catabolic process via the N-end rule pathway"/>
    <property type="evidence" value="ECO:0007669"/>
    <property type="project" value="UniProtKB-UniRule"/>
</dbReference>
<keyword evidence="7 10" id="KW-0862">Zinc</keyword>
<evidence type="ECO:0000256" key="12">
    <source>
        <dbReference type="SAM" id="MobiDB-lite"/>
    </source>
</evidence>
<keyword evidence="15" id="KW-1185">Reference proteome</keyword>
<dbReference type="OrthoDB" id="15304at2759"/>
<evidence type="ECO:0000256" key="7">
    <source>
        <dbReference type="ARBA" id="ARBA00022833"/>
    </source>
</evidence>
<organism evidence="14 15">
    <name type="scientific">Caenorhabditis angaria</name>
    <dbReference type="NCBI Taxonomy" id="860376"/>
    <lineage>
        <taxon>Eukaryota</taxon>
        <taxon>Metazoa</taxon>
        <taxon>Ecdysozoa</taxon>
        <taxon>Nematoda</taxon>
        <taxon>Chromadorea</taxon>
        <taxon>Rhabditida</taxon>
        <taxon>Rhabditina</taxon>
        <taxon>Rhabditomorpha</taxon>
        <taxon>Rhabditoidea</taxon>
        <taxon>Rhabditidae</taxon>
        <taxon>Peloderinae</taxon>
        <taxon>Caenorhabditis</taxon>
    </lineage>
</organism>
<dbReference type="InterPro" id="IPR039164">
    <property type="entry name" value="UBR1-like"/>
</dbReference>
<evidence type="ECO:0000256" key="3">
    <source>
        <dbReference type="ARBA" id="ARBA00022679"/>
    </source>
</evidence>
<dbReference type="EMBL" id="CANHGI010000002">
    <property type="protein sequence ID" value="CAI5440768.1"/>
    <property type="molecule type" value="Genomic_DNA"/>
</dbReference>
<dbReference type="PROSITE" id="PS51157">
    <property type="entry name" value="ZF_UBR"/>
    <property type="match status" value="1"/>
</dbReference>
<accession>A0A9P1MVX2</accession>
<dbReference type="EC" id="2.3.2.27" evidence="10"/>
<evidence type="ECO:0000256" key="1">
    <source>
        <dbReference type="ARBA" id="ARBA00000900"/>
    </source>
</evidence>
<dbReference type="GO" id="GO:0000151">
    <property type="term" value="C:ubiquitin ligase complex"/>
    <property type="evidence" value="ECO:0007669"/>
    <property type="project" value="TreeGrafter"/>
</dbReference>
<comment type="function">
    <text evidence="10">Ubiquitin ligase protein which is a component of the N-end rule pathway. Recognizes and binds to proteins bearing specific N-terminal residues that are destabilizing according to the N-end rule, leading to their ubiquitination and subsequent degradation.</text>
</comment>
<evidence type="ECO:0000313" key="14">
    <source>
        <dbReference type="EMBL" id="CAI5440768.1"/>
    </source>
</evidence>
<dbReference type="PANTHER" id="PTHR21497">
    <property type="entry name" value="UBIQUITIN LIGASE E3 ALPHA-RELATED"/>
    <property type="match status" value="1"/>
</dbReference>